<dbReference type="SUPFAM" id="SSF46689">
    <property type="entry name" value="Homeodomain-like"/>
    <property type="match status" value="1"/>
</dbReference>
<protein>
    <submittedName>
        <fullName evidence="5">TetR family transcriptional regulator</fullName>
    </submittedName>
    <submittedName>
        <fullName evidence="4">Transcriptional regulator, TetR family</fullName>
    </submittedName>
</protein>
<keyword evidence="1 2" id="KW-0238">DNA-binding</keyword>
<gene>
    <name evidence="5" type="ORF">ADN01_04545</name>
    <name evidence="4" type="ORF">LSAC_03639</name>
</gene>
<dbReference type="PATRIC" id="fig|229921.5.peg.3262"/>
<reference evidence="5 6" key="2">
    <citation type="submission" date="2015-07" db="EMBL/GenBank/DDBJ databases">
        <title>Genome sequence of Levilinea saccharolytica DSM 16555.</title>
        <authorList>
            <person name="Hemp J."/>
            <person name="Ward L.M."/>
            <person name="Pace L.A."/>
            <person name="Fischer W.W."/>
        </authorList>
    </citation>
    <scope>NUCLEOTIDE SEQUENCE [LARGE SCALE GENOMIC DNA]</scope>
    <source>
        <strain evidence="5 6">KIBI-1</strain>
    </source>
</reference>
<dbReference type="InterPro" id="IPR001647">
    <property type="entry name" value="HTH_TetR"/>
</dbReference>
<dbReference type="SUPFAM" id="SSF48498">
    <property type="entry name" value="Tetracyclin repressor-like, C-terminal domain"/>
    <property type="match status" value="1"/>
</dbReference>
<dbReference type="OrthoDB" id="9808476at2"/>
<name>A0A0M8JQH6_9CHLR</name>
<proteinExistence type="predicted"/>
<dbReference type="PRINTS" id="PR00455">
    <property type="entry name" value="HTHTETR"/>
</dbReference>
<dbReference type="InterPro" id="IPR036271">
    <property type="entry name" value="Tet_transcr_reg_TetR-rel_C_sf"/>
</dbReference>
<dbReference type="PANTHER" id="PTHR30055">
    <property type="entry name" value="HTH-TYPE TRANSCRIPTIONAL REGULATOR RUTR"/>
    <property type="match status" value="1"/>
</dbReference>
<organism evidence="4">
    <name type="scientific">Levilinea saccharolytica</name>
    <dbReference type="NCBI Taxonomy" id="229921"/>
    <lineage>
        <taxon>Bacteria</taxon>
        <taxon>Bacillati</taxon>
        <taxon>Chloroflexota</taxon>
        <taxon>Anaerolineae</taxon>
        <taxon>Anaerolineales</taxon>
        <taxon>Anaerolineaceae</taxon>
        <taxon>Levilinea</taxon>
    </lineage>
</organism>
<feature type="DNA-binding region" description="H-T-H motif" evidence="2">
    <location>
        <begin position="24"/>
        <end position="43"/>
    </location>
</feature>
<dbReference type="EMBL" id="DF967975">
    <property type="protein sequence ID" value="GAP19727.1"/>
    <property type="molecule type" value="Genomic_DNA"/>
</dbReference>
<evidence type="ECO:0000256" key="2">
    <source>
        <dbReference type="PROSITE-ProRule" id="PRU00335"/>
    </source>
</evidence>
<dbReference type="PROSITE" id="PS50977">
    <property type="entry name" value="HTH_TETR_2"/>
    <property type="match status" value="1"/>
</dbReference>
<dbReference type="Proteomes" id="UP000050501">
    <property type="component" value="Unassembled WGS sequence"/>
</dbReference>
<evidence type="ECO:0000313" key="5">
    <source>
        <dbReference type="EMBL" id="KPL87435.1"/>
    </source>
</evidence>
<sequence>MDTRVALLSCALQLFAARGYDAVGVQEIVDAAGITKPTLYHYFGSKRGLLEAVLTPPFTQFNQQVQAAAVYSGDLPLTLKRVAEAVFTFARENPGFYRLQLALWFAPRDSEGFQVVSSLNRQAHDILEALFAQAVQQHGNMRGRQRAYAATFLGMLNTYAAMALNGYTQLDAALVEQAVHQFQHGIYS</sequence>
<evidence type="ECO:0000256" key="1">
    <source>
        <dbReference type="ARBA" id="ARBA00023125"/>
    </source>
</evidence>
<dbReference type="EMBL" id="LGCM01000019">
    <property type="protein sequence ID" value="KPL87435.1"/>
    <property type="molecule type" value="Genomic_DNA"/>
</dbReference>
<dbReference type="GO" id="GO:0003700">
    <property type="term" value="F:DNA-binding transcription factor activity"/>
    <property type="evidence" value="ECO:0007669"/>
    <property type="project" value="TreeGrafter"/>
</dbReference>
<dbReference type="STRING" id="229921.ADN01_04545"/>
<dbReference type="PANTHER" id="PTHR30055:SF146">
    <property type="entry name" value="HTH-TYPE TRANSCRIPTIONAL DUAL REGULATOR CECR"/>
    <property type="match status" value="1"/>
</dbReference>
<dbReference type="Pfam" id="PF00440">
    <property type="entry name" value="TetR_N"/>
    <property type="match status" value="1"/>
</dbReference>
<dbReference type="RefSeq" id="WP_062419975.1">
    <property type="nucleotide sequence ID" value="NZ_BBXZ01000188.1"/>
</dbReference>
<dbReference type="AlphaFoldDB" id="A0A0M8JQH6"/>
<evidence type="ECO:0000313" key="4">
    <source>
        <dbReference type="EMBL" id="GAP19727.1"/>
    </source>
</evidence>
<feature type="domain" description="HTH tetR-type" evidence="3">
    <location>
        <begin position="1"/>
        <end position="61"/>
    </location>
</feature>
<dbReference type="Gene3D" id="1.10.357.10">
    <property type="entry name" value="Tetracycline Repressor, domain 2"/>
    <property type="match status" value="1"/>
</dbReference>
<dbReference type="InterPro" id="IPR050109">
    <property type="entry name" value="HTH-type_TetR-like_transc_reg"/>
</dbReference>
<evidence type="ECO:0000259" key="3">
    <source>
        <dbReference type="PROSITE" id="PS50977"/>
    </source>
</evidence>
<reference evidence="4" key="1">
    <citation type="journal article" date="2015" name="Genome Announc.">
        <title>Draft Genome Sequences of Anaerolinea thermolimosa IMO-1, Bellilinea caldifistulae GOMI-1, Leptolinea tardivitalis YMTK-2, Levilinea saccharolytica KIBI-1, Longilinea arvoryzae KOME-1, Previously Described as Members of the Class Anaerolineae (Chloroflexi).</title>
        <authorList>
            <person name="Matsuura N."/>
            <person name="Tourlousse M.D."/>
            <person name="Ohashi A."/>
            <person name="Hugenholtz P."/>
            <person name="Sekiguchi Y."/>
        </authorList>
    </citation>
    <scope>NUCLEOTIDE SEQUENCE</scope>
    <source>
        <strain evidence="4">KIBI-1</strain>
    </source>
</reference>
<dbReference type="InterPro" id="IPR009057">
    <property type="entry name" value="Homeodomain-like_sf"/>
</dbReference>
<dbReference type="GO" id="GO:0000976">
    <property type="term" value="F:transcription cis-regulatory region binding"/>
    <property type="evidence" value="ECO:0007669"/>
    <property type="project" value="TreeGrafter"/>
</dbReference>
<keyword evidence="6" id="KW-1185">Reference proteome</keyword>
<accession>A0A0M8JQH6</accession>
<evidence type="ECO:0000313" key="6">
    <source>
        <dbReference type="Proteomes" id="UP000050501"/>
    </source>
</evidence>